<dbReference type="GO" id="GO:0008299">
    <property type="term" value="P:isoprenoid biosynthetic process"/>
    <property type="evidence" value="ECO:0007669"/>
    <property type="project" value="InterPro"/>
</dbReference>
<dbReference type="InterPro" id="IPR033749">
    <property type="entry name" value="Polyprenyl_synt_CS"/>
</dbReference>
<keyword evidence="5" id="KW-1185">Reference proteome</keyword>
<dbReference type="SUPFAM" id="SSF48576">
    <property type="entry name" value="Terpenoid synthases"/>
    <property type="match status" value="1"/>
</dbReference>
<keyword evidence="3" id="KW-0472">Membrane</keyword>
<dbReference type="InterPro" id="IPR008949">
    <property type="entry name" value="Isoprenoid_synthase_dom_sf"/>
</dbReference>
<dbReference type="GO" id="GO:0046872">
    <property type="term" value="F:metal ion binding"/>
    <property type="evidence" value="ECO:0007669"/>
    <property type="project" value="UniProtKB-KW"/>
</dbReference>
<accession>A0A482VQ07</accession>
<dbReference type="Pfam" id="PF00348">
    <property type="entry name" value="polyprenyl_synt"/>
    <property type="match status" value="1"/>
</dbReference>
<gene>
    <name evidence="4" type="ORF">BDFB_010435</name>
</gene>
<dbReference type="SFLD" id="SFLDS00005">
    <property type="entry name" value="Isoprenoid_Synthase_Type_I"/>
    <property type="match status" value="1"/>
</dbReference>
<feature type="transmembrane region" description="Helical" evidence="3">
    <location>
        <begin position="71"/>
        <end position="91"/>
    </location>
</feature>
<evidence type="ECO:0000256" key="3">
    <source>
        <dbReference type="SAM" id="Phobius"/>
    </source>
</evidence>
<dbReference type="GO" id="GO:0004659">
    <property type="term" value="F:prenyltransferase activity"/>
    <property type="evidence" value="ECO:0007669"/>
    <property type="project" value="InterPro"/>
</dbReference>
<dbReference type="STRING" id="1661398.A0A482VQ07"/>
<dbReference type="PROSITE" id="PS00444">
    <property type="entry name" value="POLYPRENYL_SYNTHASE_2"/>
    <property type="match status" value="1"/>
</dbReference>
<dbReference type="InterPro" id="IPR000092">
    <property type="entry name" value="Polyprenyl_synt"/>
</dbReference>
<keyword evidence="3" id="KW-1133">Transmembrane helix</keyword>
<evidence type="ECO:0000313" key="5">
    <source>
        <dbReference type="Proteomes" id="UP000292052"/>
    </source>
</evidence>
<name>A0A482VQ07_ASBVE</name>
<dbReference type="PANTHER" id="PTHR12001">
    <property type="entry name" value="GERANYLGERANYL PYROPHOSPHATE SYNTHASE"/>
    <property type="match status" value="1"/>
</dbReference>
<keyword evidence="3" id="KW-0812">Transmembrane</keyword>
<dbReference type="PANTHER" id="PTHR12001:SF44">
    <property type="entry name" value="GERANYLGERANYL PYROPHOSPHATE SYNTHASE"/>
    <property type="match status" value="1"/>
</dbReference>
<organism evidence="4 5">
    <name type="scientific">Asbolus verrucosus</name>
    <name type="common">Desert ironclad beetle</name>
    <dbReference type="NCBI Taxonomy" id="1661398"/>
    <lineage>
        <taxon>Eukaryota</taxon>
        <taxon>Metazoa</taxon>
        <taxon>Ecdysozoa</taxon>
        <taxon>Arthropoda</taxon>
        <taxon>Hexapoda</taxon>
        <taxon>Insecta</taxon>
        <taxon>Pterygota</taxon>
        <taxon>Neoptera</taxon>
        <taxon>Endopterygota</taxon>
        <taxon>Coleoptera</taxon>
        <taxon>Polyphaga</taxon>
        <taxon>Cucujiformia</taxon>
        <taxon>Tenebrionidae</taxon>
        <taxon>Pimeliinae</taxon>
        <taxon>Asbolus</taxon>
    </lineage>
</organism>
<dbReference type="Proteomes" id="UP000292052">
    <property type="component" value="Unassembled WGS sequence"/>
</dbReference>
<dbReference type="EMBL" id="QDEB01076549">
    <property type="protein sequence ID" value="RZC34814.1"/>
    <property type="molecule type" value="Genomic_DNA"/>
</dbReference>
<keyword evidence="2" id="KW-0460">Magnesium</keyword>
<evidence type="ECO:0000256" key="2">
    <source>
        <dbReference type="ARBA" id="ARBA00022842"/>
    </source>
</evidence>
<comment type="caution">
    <text evidence="4">The sequence shown here is derived from an EMBL/GenBank/DDBJ whole genome shotgun (WGS) entry which is preliminary data.</text>
</comment>
<feature type="non-terminal residue" evidence="4">
    <location>
        <position position="227"/>
    </location>
</feature>
<keyword evidence="1" id="KW-0479">Metal-binding</keyword>
<proteinExistence type="predicted"/>
<evidence type="ECO:0000256" key="1">
    <source>
        <dbReference type="ARBA" id="ARBA00022723"/>
    </source>
</evidence>
<dbReference type="CDD" id="cd00685">
    <property type="entry name" value="Trans_IPPS_HT"/>
    <property type="match status" value="1"/>
</dbReference>
<dbReference type="OrthoDB" id="6921389at2759"/>
<dbReference type="Gene3D" id="1.10.600.10">
    <property type="entry name" value="Farnesyl Diphosphate Synthase"/>
    <property type="match status" value="1"/>
</dbReference>
<dbReference type="GO" id="GO:0042811">
    <property type="term" value="P:pheromone biosynthetic process"/>
    <property type="evidence" value="ECO:0007669"/>
    <property type="project" value="UniProtKB-ARBA"/>
</dbReference>
<protein>
    <submittedName>
        <fullName evidence="4">Polyprenyl synt domain containing protein</fullName>
    </submittedName>
</protein>
<dbReference type="PROSITE" id="PS00723">
    <property type="entry name" value="POLYPRENYL_SYNTHASE_1"/>
    <property type="match status" value="1"/>
</dbReference>
<dbReference type="AlphaFoldDB" id="A0A482VQ07"/>
<evidence type="ECO:0000313" key="4">
    <source>
        <dbReference type="EMBL" id="RZC34814.1"/>
    </source>
</evidence>
<reference evidence="4 5" key="1">
    <citation type="submission" date="2017-03" db="EMBL/GenBank/DDBJ databases">
        <title>Genome of the blue death feigning beetle - Asbolus verrucosus.</title>
        <authorList>
            <person name="Rider S.D."/>
        </authorList>
    </citation>
    <scope>NUCLEOTIDE SEQUENCE [LARGE SCALE GENOMIC DNA]</scope>
    <source>
        <strain evidence="4">Butters</strain>
        <tissue evidence="4">Head and leg muscle</tissue>
    </source>
</reference>
<sequence length="227" mass="26217">MLLQPAMHILQTPGKKVRSKLTQAFNNWLHIPKDKMKLVEDISEITHTHTLLLDDIEDSSMLRRGVPAAHLIYGIAATVVTANYMGFCIALEKIFDLQHPKAIDIFTELNLELGRGQGMDIYWRDNAICPTEDEYKKMCIRKTGIIFMSSVRLMQLFSSDQTDFSKFLENIGLFFQIRDDYMNLCSEEYSANKNYCEDLTEGKFSFPIIHAIHTYPNDQRILSILKK</sequence>